<feature type="transmembrane region" description="Helical" evidence="2">
    <location>
        <begin position="85"/>
        <end position="105"/>
    </location>
</feature>
<comment type="caution">
    <text evidence="4">The sequence shown here is derived from an EMBL/GenBank/DDBJ whole genome shotgun (WGS) entry which is preliminary data.</text>
</comment>
<gene>
    <name evidence="4" type="primary">immR_3</name>
    <name evidence="4" type="ORF">NCTC12204_02241</name>
</gene>
<dbReference type="AlphaFoldDB" id="A0A7Z9DKA8"/>
<accession>A0A7Z9DKA8</accession>
<evidence type="ECO:0000256" key="2">
    <source>
        <dbReference type="SAM" id="Phobius"/>
    </source>
</evidence>
<keyword evidence="1" id="KW-0238">DNA-binding</keyword>
<organism evidence="4 5">
    <name type="scientific">Enterococcus hirae</name>
    <dbReference type="NCBI Taxonomy" id="1354"/>
    <lineage>
        <taxon>Bacteria</taxon>
        <taxon>Bacillati</taxon>
        <taxon>Bacillota</taxon>
        <taxon>Bacilli</taxon>
        <taxon>Lactobacillales</taxon>
        <taxon>Enterococcaceae</taxon>
        <taxon>Enterococcus</taxon>
    </lineage>
</organism>
<dbReference type="SUPFAM" id="SSF47413">
    <property type="entry name" value="lambda repressor-like DNA-binding domains"/>
    <property type="match status" value="1"/>
</dbReference>
<proteinExistence type="predicted"/>
<dbReference type="SMART" id="SM00530">
    <property type="entry name" value="HTH_XRE"/>
    <property type="match status" value="1"/>
</dbReference>
<dbReference type="CDD" id="cd00093">
    <property type="entry name" value="HTH_XRE"/>
    <property type="match status" value="1"/>
</dbReference>
<dbReference type="Gene3D" id="1.10.260.40">
    <property type="entry name" value="lambda repressor-like DNA-binding domains"/>
    <property type="match status" value="1"/>
</dbReference>
<evidence type="ECO:0000259" key="3">
    <source>
        <dbReference type="PROSITE" id="PS50943"/>
    </source>
</evidence>
<dbReference type="PANTHER" id="PTHR46558">
    <property type="entry name" value="TRACRIPTIONAL REGULATORY PROTEIN-RELATED-RELATED"/>
    <property type="match status" value="1"/>
</dbReference>
<dbReference type="GO" id="GO:0003677">
    <property type="term" value="F:DNA binding"/>
    <property type="evidence" value="ECO:0007669"/>
    <property type="project" value="UniProtKB-KW"/>
</dbReference>
<sequence>MEFGKLLKQERKKMNLTQADLAEQLNVSRSAISNWEIGRNYPDIQTIIDISNVLGVSLDYLLNEDQKIMEAVDNDLTKKKKIKKISVILAGLLLVAIGTIIFLLYPKKPTIIFVKDVLPKNSEISTLKKHEIKEVFLEDHQLKIILHITGNEAGYYVESGADEMTVSLYKTKNKSLKSNKLIPYDGVFTIDLIEYPRLKNIYIAYSPN</sequence>
<dbReference type="InterPro" id="IPR010982">
    <property type="entry name" value="Lambda_DNA-bd_dom_sf"/>
</dbReference>
<evidence type="ECO:0000313" key="5">
    <source>
        <dbReference type="Proteomes" id="UP000352698"/>
    </source>
</evidence>
<keyword evidence="2" id="KW-0812">Transmembrane</keyword>
<dbReference type="PANTHER" id="PTHR46558:SF4">
    <property type="entry name" value="DNA-BIDING PHAGE PROTEIN"/>
    <property type="match status" value="1"/>
</dbReference>
<evidence type="ECO:0000313" key="4">
    <source>
        <dbReference type="EMBL" id="VTQ67902.1"/>
    </source>
</evidence>
<dbReference type="EMBL" id="CABEEP010000001">
    <property type="protein sequence ID" value="VTQ67902.1"/>
    <property type="molecule type" value="Genomic_DNA"/>
</dbReference>
<dbReference type="RefSeq" id="WP_010720777.1">
    <property type="nucleotide sequence ID" value="NZ_AP027299.1"/>
</dbReference>
<name>A0A7Z9DKA8_ENTHR</name>
<dbReference type="Pfam" id="PF01381">
    <property type="entry name" value="HTH_3"/>
    <property type="match status" value="1"/>
</dbReference>
<dbReference type="InterPro" id="IPR001387">
    <property type="entry name" value="Cro/C1-type_HTH"/>
</dbReference>
<protein>
    <submittedName>
        <fullName evidence="4">Helix-turn-helix family protein</fullName>
    </submittedName>
</protein>
<dbReference type="Proteomes" id="UP000352698">
    <property type="component" value="Unassembled WGS sequence"/>
</dbReference>
<evidence type="ECO:0000256" key="1">
    <source>
        <dbReference type="ARBA" id="ARBA00023125"/>
    </source>
</evidence>
<feature type="domain" description="HTH cro/C1-type" evidence="3">
    <location>
        <begin position="7"/>
        <end position="61"/>
    </location>
</feature>
<keyword evidence="2" id="KW-1133">Transmembrane helix</keyword>
<dbReference type="PROSITE" id="PS50943">
    <property type="entry name" value="HTH_CROC1"/>
    <property type="match status" value="1"/>
</dbReference>
<reference evidence="4 5" key="1">
    <citation type="submission" date="2019-05" db="EMBL/GenBank/DDBJ databases">
        <authorList>
            <consortium name="Pathogen Informatics"/>
        </authorList>
    </citation>
    <scope>NUCLEOTIDE SEQUENCE [LARGE SCALE GENOMIC DNA]</scope>
    <source>
        <strain evidence="4 5">NCTC12204</strain>
    </source>
</reference>
<keyword evidence="2" id="KW-0472">Membrane</keyword>